<dbReference type="EMBL" id="CP070499">
    <property type="protein sequence ID" value="QSB13750.1"/>
    <property type="molecule type" value="Genomic_DNA"/>
</dbReference>
<evidence type="ECO:0000313" key="2">
    <source>
        <dbReference type="EMBL" id="QSB13750.1"/>
    </source>
</evidence>
<dbReference type="AlphaFoldDB" id="A0A895YHX7"/>
<reference evidence="2" key="1">
    <citation type="submission" date="2021-02" db="EMBL/GenBank/DDBJ databases">
        <title>Natrosporangium hydrolyticum gen. nov., sp. nov, a haloalkaliphilic actinobacterium from a soda solonchak soil.</title>
        <authorList>
            <person name="Sorokin D.Y."/>
            <person name="Khijniak T.V."/>
            <person name="Zakharycheva A.P."/>
            <person name="Boueva O.V."/>
            <person name="Ariskina E.V."/>
            <person name="Hahnke R.L."/>
            <person name="Bunk B."/>
            <person name="Sproer C."/>
            <person name="Schumann P."/>
            <person name="Evtushenko L.I."/>
            <person name="Kublanov I.V."/>
        </authorList>
    </citation>
    <scope>NUCLEOTIDE SEQUENCE</scope>
    <source>
        <strain evidence="2">DSM 106523</strain>
    </source>
</reference>
<feature type="compositionally biased region" description="Basic and acidic residues" evidence="1">
    <location>
        <begin position="123"/>
        <end position="137"/>
    </location>
</feature>
<sequence length="137" mass="14202">MSKQLSDPDKYTIQVAAHGVVALMASSTPGTFTAPKAGIAAAKAMSTATGLTGEILAEKPPKLPFDGSVAKTAEIVLPALTESVKILDRAQAGEGDNFRRTMQIVAESATKANKAGPNPAESEMLRKIEDALRAPAL</sequence>
<keyword evidence="3" id="KW-1185">Reference proteome</keyword>
<dbReference type="KEGG" id="nhy:JQS43_19600"/>
<protein>
    <submittedName>
        <fullName evidence="2">Uncharacterized protein</fullName>
    </submittedName>
</protein>
<gene>
    <name evidence="2" type="ORF">JQS43_19600</name>
</gene>
<dbReference type="Proteomes" id="UP000662857">
    <property type="component" value="Chromosome"/>
</dbReference>
<dbReference type="RefSeq" id="WP_239675856.1">
    <property type="nucleotide sequence ID" value="NZ_CP070499.1"/>
</dbReference>
<feature type="region of interest" description="Disordered" evidence="1">
    <location>
        <begin position="109"/>
        <end position="137"/>
    </location>
</feature>
<evidence type="ECO:0000313" key="3">
    <source>
        <dbReference type="Proteomes" id="UP000662857"/>
    </source>
</evidence>
<evidence type="ECO:0000256" key="1">
    <source>
        <dbReference type="SAM" id="MobiDB-lite"/>
    </source>
</evidence>
<proteinExistence type="predicted"/>
<organism evidence="2 3">
    <name type="scientific">Natronosporangium hydrolyticum</name>
    <dbReference type="NCBI Taxonomy" id="2811111"/>
    <lineage>
        <taxon>Bacteria</taxon>
        <taxon>Bacillati</taxon>
        <taxon>Actinomycetota</taxon>
        <taxon>Actinomycetes</taxon>
        <taxon>Micromonosporales</taxon>
        <taxon>Micromonosporaceae</taxon>
        <taxon>Natronosporangium</taxon>
    </lineage>
</organism>
<accession>A0A895YHX7</accession>
<name>A0A895YHX7_9ACTN</name>